<dbReference type="PANTHER" id="PTHR36206">
    <property type="entry name" value="ASPERCRYPTIN BIOSYNTHESIS CLUSTER-SPECIFIC TRANSCRIPTION REGULATOR ATNN-RELATED"/>
    <property type="match status" value="1"/>
</dbReference>
<reference evidence="8 9" key="1">
    <citation type="submission" date="2020-01" db="EMBL/GenBank/DDBJ databases">
        <title>Identification and distribution of gene clusters putatively required for synthesis of sphingolipid metabolism inhibitors in phylogenetically diverse species of the filamentous fungus Fusarium.</title>
        <authorList>
            <person name="Kim H.-S."/>
            <person name="Busman M."/>
            <person name="Brown D.W."/>
            <person name="Divon H."/>
            <person name="Uhlig S."/>
            <person name="Proctor R.H."/>
        </authorList>
    </citation>
    <scope>NUCLEOTIDE SEQUENCE [LARGE SCALE GENOMIC DNA]</scope>
    <source>
        <strain evidence="8 9">NRRL 20459</strain>
    </source>
</reference>
<feature type="compositionally biased region" description="Polar residues" evidence="7">
    <location>
        <begin position="34"/>
        <end position="54"/>
    </location>
</feature>
<dbReference type="Pfam" id="PF11951">
    <property type="entry name" value="Fungal_trans_2"/>
    <property type="match status" value="1"/>
</dbReference>
<evidence type="ECO:0008006" key="10">
    <source>
        <dbReference type="Google" id="ProtNLM"/>
    </source>
</evidence>
<organism evidence="8 9">
    <name type="scientific">Fusarium albosuccineum</name>
    <dbReference type="NCBI Taxonomy" id="1237068"/>
    <lineage>
        <taxon>Eukaryota</taxon>
        <taxon>Fungi</taxon>
        <taxon>Dikarya</taxon>
        <taxon>Ascomycota</taxon>
        <taxon>Pezizomycotina</taxon>
        <taxon>Sordariomycetes</taxon>
        <taxon>Hypocreomycetidae</taxon>
        <taxon>Hypocreales</taxon>
        <taxon>Nectriaceae</taxon>
        <taxon>Fusarium</taxon>
        <taxon>Fusarium decemcellulare species complex</taxon>
    </lineage>
</organism>
<feature type="region of interest" description="Disordered" evidence="7">
    <location>
        <begin position="1"/>
        <end position="54"/>
    </location>
</feature>
<evidence type="ECO:0000256" key="3">
    <source>
        <dbReference type="ARBA" id="ARBA00023015"/>
    </source>
</evidence>
<evidence type="ECO:0000256" key="2">
    <source>
        <dbReference type="ARBA" id="ARBA00022833"/>
    </source>
</evidence>
<comment type="caution">
    <text evidence="8">The sequence shown here is derived from an EMBL/GenBank/DDBJ whole genome shotgun (WGS) entry which is preliminary data.</text>
</comment>
<dbReference type="GO" id="GO:0046872">
    <property type="term" value="F:metal ion binding"/>
    <property type="evidence" value="ECO:0007669"/>
    <property type="project" value="UniProtKB-KW"/>
</dbReference>
<evidence type="ECO:0000313" key="9">
    <source>
        <dbReference type="Proteomes" id="UP000554235"/>
    </source>
</evidence>
<keyword evidence="4" id="KW-0238">DNA-binding</keyword>
<dbReference type="AlphaFoldDB" id="A0A8H4P377"/>
<evidence type="ECO:0000256" key="4">
    <source>
        <dbReference type="ARBA" id="ARBA00023125"/>
    </source>
</evidence>
<evidence type="ECO:0000256" key="1">
    <source>
        <dbReference type="ARBA" id="ARBA00022723"/>
    </source>
</evidence>
<dbReference type="Proteomes" id="UP000554235">
    <property type="component" value="Unassembled WGS sequence"/>
</dbReference>
<evidence type="ECO:0000256" key="7">
    <source>
        <dbReference type="SAM" id="MobiDB-lite"/>
    </source>
</evidence>
<dbReference type="GO" id="GO:0003677">
    <property type="term" value="F:DNA binding"/>
    <property type="evidence" value="ECO:0007669"/>
    <property type="project" value="UniProtKB-KW"/>
</dbReference>
<sequence>MGLRDTPIEDASGVDRIAGKPPSLPNAKTKPSAMRQNHANQARGQPSSKGTPSCQRCVTAGRVCDLSLSQPRARPSLANQIESQANAIQLHAVAEKDRLLIDHRILTEPNRILSIFKDQAQWDMFHAFLFTNHQTGTLPINALSAMTPMIAQQEVAVREICCAVGAAGVAFTNPNSDPVADQKQYQLSLVYYNRAVQAIRGAEITTNTLLTVALASILFITYDMIRGDMQTAYVHFDYCDRIIKSYFEKRCEEAGVPLAQIQLSTFESAVFEIFQRLTTYPWVLELGLDGSKVEHKIRKKCEGDLHRHRLREMPQFFVDLPQALMWWDVTQHHLFHHHDFMDSCEETGPEGISSTNTAWKESLAILQQWHNGFLPLLQTARQRQDDDPRPYPSACVLEALYVETLAGLHLRHHPDTNVLPNARSIYFDMIKTARTMQQQWNPANGFLSLDNTIVRPLIFVLLKCRDAAVRQAVEELVLEINEGSQLARLLLVMMSMDRNSKLPQKLRNVERALGWYLTSCGCNSGLSSAL</sequence>
<keyword evidence="2" id="KW-0862">Zinc</keyword>
<dbReference type="InterPro" id="IPR052360">
    <property type="entry name" value="Transcr_Regulatory_Proteins"/>
</dbReference>
<keyword evidence="5" id="KW-0804">Transcription</keyword>
<evidence type="ECO:0000256" key="5">
    <source>
        <dbReference type="ARBA" id="ARBA00023163"/>
    </source>
</evidence>
<gene>
    <name evidence="8" type="ORF">FALBO_15611</name>
</gene>
<keyword evidence="3" id="KW-0805">Transcription regulation</keyword>
<keyword evidence="9" id="KW-1185">Reference proteome</keyword>
<dbReference type="OrthoDB" id="416217at2759"/>
<name>A0A8H4P377_9HYPO</name>
<evidence type="ECO:0000256" key="6">
    <source>
        <dbReference type="ARBA" id="ARBA00023242"/>
    </source>
</evidence>
<dbReference type="InterPro" id="IPR021858">
    <property type="entry name" value="Fun_TF"/>
</dbReference>
<keyword evidence="1" id="KW-0479">Metal-binding</keyword>
<keyword evidence="6" id="KW-0539">Nucleus</keyword>
<dbReference type="EMBL" id="JAADYS010002737">
    <property type="protein sequence ID" value="KAF4455508.1"/>
    <property type="molecule type" value="Genomic_DNA"/>
</dbReference>
<proteinExistence type="predicted"/>
<dbReference type="PANTHER" id="PTHR36206:SF4">
    <property type="entry name" value="HYPOTHETICAL CONSERVED PROTEIN (EUROFUNG)-RELATED"/>
    <property type="match status" value="1"/>
</dbReference>
<protein>
    <recommendedName>
        <fullName evidence="10">Zn(2)-C6 fungal-type domain-containing protein</fullName>
    </recommendedName>
</protein>
<accession>A0A8H4P377</accession>
<evidence type="ECO:0000313" key="8">
    <source>
        <dbReference type="EMBL" id="KAF4455508.1"/>
    </source>
</evidence>